<keyword evidence="3" id="KW-1185">Reference proteome</keyword>
<feature type="region of interest" description="Disordered" evidence="1">
    <location>
        <begin position="54"/>
        <end position="97"/>
    </location>
</feature>
<gene>
    <name evidence="2" type="ORF">CTI12_AA222600</name>
</gene>
<sequence length="97" mass="11033">MVTPEDKRIDRYIWGLAPEMRGMVTSANPLTIQSAVALANRLTIDAVRAGVWKKDNVGNTRREDNQSRNRGRGNPDKRQRTAVWKPRSSKENLSKTE</sequence>
<dbReference type="GO" id="GO:0003964">
    <property type="term" value="F:RNA-directed DNA polymerase activity"/>
    <property type="evidence" value="ECO:0007669"/>
    <property type="project" value="UniProtKB-KW"/>
</dbReference>
<keyword evidence="2" id="KW-0548">Nucleotidyltransferase</keyword>
<feature type="compositionally biased region" description="Basic and acidic residues" evidence="1">
    <location>
        <begin position="88"/>
        <end position="97"/>
    </location>
</feature>
<accession>A0A2U1NVC3</accession>
<evidence type="ECO:0000313" key="3">
    <source>
        <dbReference type="Proteomes" id="UP000245207"/>
    </source>
</evidence>
<organism evidence="2 3">
    <name type="scientific">Artemisia annua</name>
    <name type="common">Sweet wormwood</name>
    <dbReference type="NCBI Taxonomy" id="35608"/>
    <lineage>
        <taxon>Eukaryota</taxon>
        <taxon>Viridiplantae</taxon>
        <taxon>Streptophyta</taxon>
        <taxon>Embryophyta</taxon>
        <taxon>Tracheophyta</taxon>
        <taxon>Spermatophyta</taxon>
        <taxon>Magnoliopsida</taxon>
        <taxon>eudicotyledons</taxon>
        <taxon>Gunneridae</taxon>
        <taxon>Pentapetalae</taxon>
        <taxon>asterids</taxon>
        <taxon>campanulids</taxon>
        <taxon>Asterales</taxon>
        <taxon>Asteraceae</taxon>
        <taxon>Asteroideae</taxon>
        <taxon>Anthemideae</taxon>
        <taxon>Artemisiinae</taxon>
        <taxon>Artemisia</taxon>
    </lineage>
</organism>
<evidence type="ECO:0000256" key="1">
    <source>
        <dbReference type="SAM" id="MobiDB-lite"/>
    </source>
</evidence>
<protein>
    <submittedName>
        <fullName evidence="2">Reverse transcriptase domain-containing protein</fullName>
    </submittedName>
</protein>
<keyword evidence="2" id="KW-0695">RNA-directed DNA polymerase</keyword>
<comment type="caution">
    <text evidence="2">The sequence shown here is derived from an EMBL/GenBank/DDBJ whole genome shotgun (WGS) entry which is preliminary data.</text>
</comment>
<reference evidence="2 3" key="1">
    <citation type="journal article" date="2018" name="Mol. Plant">
        <title>The genome of Artemisia annua provides insight into the evolution of Asteraceae family and artemisinin biosynthesis.</title>
        <authorList>
            <person name="Shen Q."/>
            <person name="Zhang L."/>
            <person name="Liao Z."/>
            <person name="Wang S."/>
            <person name="Yan T."/>
            <person name="Shi P."/>
            <person name="Liu M."/>
            <person name="Fu X."/>
            <person name="Pan Q."/>
            <person name="Wang Y."/>
            <person name="Lv Z."/>
            <person name="Lu X."/>
            <person name="Zhang F."/>
            <person name="Jiang W."/>
            <person name="Ma Y."/>
            <person name="Chen M."/>
            <person name="Hao X."/>
            <person name="Li L."/>
            <person name="Tang Y."/>
            <person name="Lv G."/>
            <person name="Zhou Y."/>
            <person name="Sun X."/>
            <person name="Brodelius P.E."/>
            <person name="Rose J.K.C."/>
            <person name="Tang K."/>
        </authorList>
    </citation>
    <scope>NUCLEOTIDE SEQUENCE [LARGE SCALE GENOMIC DNA]</scope>
    <source>
        <strain evidence="3">cv. Huhao1</strain>
        <tissue evidence="2">Leaf</tissue>
    </source>
</reference>
<dbReference type="AlphaFoldDB" id="A0A2U1NVC3"/>
<keyword evidence="2" id="KW-0808">Transferase</keyword>
<proteinExistence type="predicted"/>
<name>A0A2U1NVC3_ARTAN</name>
<dbReference type="EMBL" id="PKPP01002120">
    <property type="protein sequence ID" value="PWA77483.1"/>
    <property type="molecule type" value="Genomic_DNA"/>
</dbReference>
<dbReference type="Proteomes" id="UP000245207">
    <property type="component" value="Unassembled WGS sequence"/>
</dbReference>
<feature type="compositionally biased region" description="Basic and acidic residues" evidence="1">
    <location>
        <begin position="54"/>
        <end position="79"/>
    </location>
</feature>
<evidence type="ECO:0000313" key="2">
    <source>
        <dbReference type="EMBL" id="PWA77483.1"/>
    </source>
</evidence>
<dbReference type="OrthoDB" id="1743621at2759"/>